<feature type="non-terminal residue" evidence="2">
    <location>
        <position position="1"/>
    </location>
</feature>
<evidence type="ECO:0000313" key="3">
    <source>
        <dbReference type="Proteomes" id="UP000299102"/>
    </source>
</evidence>
<name>A0A4C1ZWN6_EUMVA</name>
<comment type="caution">
    <text evidence="2">The sequence shown here is derived from an EMBL/GenBank/DDBJ whole genome shotgun (WGS) entry which is preliminary data.</text>
</comment>
<accession>A0A4C1ZWN6</accession>
<gene>
    <name evidence="2" type="ORF">EVAR_68248_1</name>
</gene>
<organism evidence="2 3">
    <name type="scientific">Eumeta variegata</name>
    <name type="common">Bagworm moth</name>
    <name type="synonym">Eumeta japonica</name>
    <dbReference type="NCBI Taxonomy" id="151549"/>
    <lineage>
        <taxon>Eukaryota</taxon>
        <taxon>Metazoa</taxon>
        <taxon>Ecdysozoa</taxon>
        <taxon>Arthropoda</taxon>
        <taxon>Hexapoda</taxon>
        <taxon>Insecta</taxon>
        <taxon>Pterygota</taxon>
        <taxon>Neoptera</taxon>
        <taxon>Endopterygota</taxon>
        <taxon>Lepidoptera</taxon>
        <taxon>Glossata</taxon>
        <taxon>Ditrysia</taxon>
        <taxon>Tineoidea</taxon>
        <taxon>Psychidae</taxon>
        <taxon>Oiketicinae</taxon>
        <taxon>Eumeta</taxon>
    </lineage>
</organism>
<keyword evidence="3" id="KW-1185">Reference proteome</keyword>
<sequence length="112" mass="12554">VLSRAPVATDTFRTVCESIVRAAAHVHHLARFEWSEPSGLTYLVFIAAKIRALYCALHCYQVFDGGAKNLDVAAELSHGVRKYTSWLDQSQQPEKARPRLMSVMPTARGRVR</sequence>
<reference evidence="2 3" key="1">
    <citation type="journal article" date="2019" name="Commun. Biol.">
        <title>The bagworm genome reveals a unique fibroin gene that provides high tensile strength.</title>
        <authorList>
            <person name="Kono N."/>
            <person name="Nakamura H."/>
            <person name="Ohtoshi R."/>
            <person name="Tomita M."/>
            <person name="Numata K."/>
            <person name="Arakawa K."/>
        </authorList>
    </citation>
    <scope>NUCLEOTIDE SEQUENCE [LARGE SCALE GENOMIC DNA]</scope>
</reference>
<evidence type="ECO:0000256" key="1">
    <source>
        <dbReference type="SAM" id="MobiDB-lite"/>
    </source>
</evidence>
<dbReference type="EMBL" id="BGZK01002354">
    <property type="protein sequence ID" value="GBP93241.1"/>
    <property type="molecule type" value="Genomic_DNA"/>
</dbReference>
<evidence type="ECO:0000313" key="2">
    <source>
        <dbReference type="EMBL" id="GBP93241.1"/>
    </source>
</evidence>
<feature type="region of interest" description="Disordered" evidence="1">
    <location>
        <begin position="89"/>
        <end position="112"/>
    </location>
</feature>
<proteinExistence type="predicted"/>
<dbReference type="AlphaFoldDB" id="A0A4C1ZWN6"/>
<dbReference type="Proteomes" id="UP000299102">
    <property type="component" value="Unassembled WGS sequence"/>
</dbReference>
<protein>
    <submittedName>
        <fullName evidence="2">Uncharacterized protein</fullName>
    </submittedName>
</protein>